<proteinExistence type="predicted"/>
<reference evidence="2" key="1">
    <citation type="journal article" date="2022" name="Mol. Ecol. Resour.">
        <title>The genomes of chicory, endive, great burdock and yacon provide insights into Asteraceae palaeo-polyploidization history and plant inulin production.</title>
        <authorList>
            <person name="Fan W."/>
            <person name="Wang S."/>
            <person name="Wang H."/>
            <person name="Wang A."/>
            <person name="Jiang F."/>
            <person name="Liu H."/>
            <person name="Zhao H."/>
            <person name="Xu D."/>
            <person name="Zhang Y."/>
        </authorList>
    </citation>
    <scope>NUCLEOTIDE SEQUENCE [LARGE SCALE GENOMIC DNA]</scope>
    <source>
        <strain evidence="2">cv. Yunnan</strain>
    </source>
</reference>
<accession>A0ACB9AW62</accession>
<comment type="caution">
    <text evidence="1">The sequence shown here is derived from an EMBL/GenBank/DDBJ whole genome shotgun (WGS) entry which is preliminary data.</text>
</comment>
<evidence type="ECO:0000313" key="1">
    <source>
        <dbReference type="EMBL" id="KAI3713865.1"/>
    </source>
</evidence>
<organism evidence="1 2">
    <name type="scientific">Smallanthus sonchifolius</name>
    <dbReference type="NCBI Taxonomy" id="185202"/>
    <lineage>
        <taxon>Eukaryota</taxon>
        <taxon>Viridiplantae</taxon>
        <taxon>Streptophyta</taxon>
        <taxon>Embryophyta</taxon>
        <taxon>Tracheophyta</taxon>
        <taxon>Spermatophyta</taxon>
        <taxon>Magnoliopsida</taxon>
        <taxon>eudicotyledons</taxon>
        <taxon>Gunneridae</taxon>
        <taxon>Pentapetalae</taxon>
        <taxon>asterids</taxon>
        <taxon>campanulids</taxon>
        <taxon>Asterales</taxon>
        <taxon>Asteraceae</taxon>
        <taxon>Asteroideae</taxon>
        <taxon>Heliantheae alliance</taxon>
        <taxon>Millerieae</taxon>
        <taxon>Smallanthus</taxon>
    </lineage>
</organism>
<reference evidence="1 2" key="2">
    <citation type="journal article" date="2022" name="Mol. Ecol. Resour.">
        <title>The genomes of chicory, endive, great burdock and yacon provide insights into Asteraceae paleo-polyploidization history and plant inulin production.</title>
        <authorList>
            <person name="Fan W."/>
            <person name="Wang S."/>
            <person name="Wang H."/>
            <person name="Wang A."/>
            <person name="Jiang F."/>
            <person name="Liu H."/>
            <person name="Zhao H."/>
            <person name="Xu D."/>
            <person name="Zhang Y."/>
        </authorList>
    </citation>
    <scope>NUCLEOTIDE SEQUENCE [LARGE SCALE GENOMIC DNA]</scope>
    <source>
        <strain evidence="2">cv. Yunnan</strain>
        <tissue evidence="1">Leaves</tissue>
    </source>
</reference>
<protein>
    <submittedName>
        <fullName evidence="1">Uncharacterized protein</fullName>
    </submittedName>
</protein>
<evidence type="ECO:0000313" key="2">
    <source>
        <dbReference type="Proteomes" id="UP001056120"/>
    </source>
</evidence>
<sequence>MAWVRFRSWIASNLHFRGTRVFNVIIEELLGKGMKSASNALLLGSSAGGLASILHCDKFKAVFPSSSRVKCFSDAGYFAHVYSTNQGCNGRFQDGDYANFLATIGWHCQSGWSAGGGSHGGHSHYPRNYGRNSHGKGSSSITVQVA</sequence>
<gene>
    <name evidence="1" type="ORF">L1987_72452</name>
</gene>
<dbReference type="EMBL" id="CM042041">
    <property type="protein sequence ID" value="KAI3713865.1"/>
    <property type="molecule type" value="Genomic_DNA"/>
</dbReference>
<dbReference type="Proteomes" id="UP001056120">
    <property type="component" value="Linkage Group LG24"/>
</dbReference>
<name>A0ACB9AW62_9ASTR</name>
<keyword evidence="2" id="KW-1185">Reference proteome</keyword>